<dbReference type="PANTHER" id="PTHR43285:SF2">
    <property type="entry name" value="ANTHRANILATE PHOSPHORIBOSYLTRANSFERASE"/>
    <property type="match status" value="1"/>
</dbReference>
<accession>A0AAD5YKV9</accession>
<keyword evidence="4" id="KW-0328">Glycosyltransferase</keyword>
<evidence type="ECO:0000313" key="13">
    <source>
        <dbReference type="Proteomes" id="UP001212997"/>
    </source>
</evidence>
<gene>
    <name evidence="12" type="ORF">NLI96_g3400</name>
</gene>
<protein>
    <recommendedName>
        <fullName evidence="9">Anthranilate phosphoribosyltransferase</fullName>
        <ecNumber evidence="2">2.4.2.18</ecNumber>
    </recommendedName>
</protein>
<dbReference type="HAMAP" id="MF_00211">
    <property type="entry name" value="TrpD"/>
    <property type="match status" value="1"/>
</dbReference>
<dbReference type="Gene3D" id="1.20.970.10">
    <property type="entry name" value="Transferase, Pyrimidine Nucleoside Phosphorylase, Chain C"/>
    <property type="match status" value="1"/>
</dbReference>
<dbReference type="NCBIfam" id="TIGR01245">
    <property type="entry name" value="trpD"/>
    <property type="match status" value="1"/>
</dbReference>
<evidence type="ECO:0000256" key="4">
    <source>
        <dbReference type="ARBA" id="ARBA00022676"/>
    </source>
</evidence>
<dbReference type="GO" id="GO:0000162">
    <property type="term" value="P:L-tryptophan biosynthetic process"/>
    <property type="evidence" value="ECO:0007669"/>
    <property type="project" value="UniProtKB-KW"/>
</dbReference>
<dbReference type="Pfam" id="PF00591">
    <property type="entry name" value="Glycos_transf_3"/>
    <property type="match status" value="1"/>
</dbReference>
<comment type="pathway">
    <text evidence="1">Amino-acid biosynthesis; L-tryptophan biosynthesis; L-tryptophan from chorismate: step 2/5.</text>
</comment>
<name>A0AAD5YKV9_9APHY</name>
<proteinExistence type="inferred from homology"/>
<evidence type="ECO:0000259" key="10">
    <source>
        <dbReference type="Pfam" id="PF00591"/>
    </source>
</evidence>
<dbReference type="Pfam" id="PF02885">
    <property type="entry name" value="Glycos_trans_3N"/>
    <property type="match status" value="1"/>
</dbReference>
<dbReference type="SUPFAM" id="SSF52418">
    <property type="entry name" value="Nucleoside phosphorylase/phosphoribosyltransferase catalytic domain"/>
    <property type="match status" value="1"/>
</dbReference>
<dbReference type="InterPro" id="IPR005940">
    <property type="entry name" value="Anthranilate_Pribosyl_Tfrase"/>
</dbReference>
<evidence type="ECO:0000256" key="5">
    <source>
        <dbReference type="ARBA" id="ARBA00022679"/>
    </source>
</evidence>
<evidence type="ECO:0000256" key="8">
    <source>
        <dbReference type="ARBA" id="ARBA00061500"/>
    </source>
</evidence>
<dbReference type="PANTHER" id="PTHR43285">
    <property type="entry name" value="ANTHRANILATE PHOSPHORIBOSYLTRANSFERASE"/>
    <property type="match status" value="1"/>
</dbReference>
<evidence type="ECO:0000256" key="6">
    <source>
        <dbReference type="ARBA" id="ARBA00022822"/>
    </source>
</evidence>
<dbReference type="InterPro" id="IPR000312">
    <property type="entry name" value="Glycosyl_Trfase_fam3"/>
</dbReference>
<keyword evidence="5" id="KW-0808">Transferase</keyword>
<dbReference type="FunFam" id="3.40.1030.10:FF:000002">
    <property type="entry name" value="Anthranilate phosphoribosyltransferase"/>
    <property type="match status" value="1"/>
</dbReference>
<comment type="similarity">
    <text evidence="8">Belongs to the anthranilate phosphoribosyltransferase family.</text>
</comment>
<comment type="caution">
    <text evidence="12">The sequence shown here is derived from an EMBL/GenBank/DDBJ whole genome shotgun (WGS) entry which is preliminary data.</text>
</comment>
<evidence type="ECO:0000256" key="1">
    <source>
        <dbReference type="ARBA" id="ARBA00004907"/>
    </source>
</evidence>
<dbReference type="GO" id="GO:0005829">
    <property type="term" value="C:cytosol"/>
    <property type="evidence" value="ECO:0007669"/>
    <property type="project" value="TreeGrafter"/>
</dbReference>
<evidence type="ECO:0000256" key="3">
    <source>
        <dbReference type="ARBA" id="ARBA00022605"/>
    </source>
</evidence>
<evidence type="ECO:0000313" key="12">
    <source>
        <dbReference type="EMBL" id="KAJ3487629.1"/>
    </source>
</evidence>
<sequence>MAQYTSDTFKPLLHKLVATPEYFTPEDLRLALEHVFTPGAVHHAQIGAFLTALHVNRVERRPESLAAAANVLRERALKATIEADDIDFVVDIVGTGGDGHNTFNVSTTAAVVAAGAGARVVKHGSRASTSSSGSADLLQSLGCSFSVPTPGTPMPIPRIPFTFILAPHYHPALSFIAPFRKALPFRTMFNVLGPLINPANPRGMVVGIAEPELGYTFAQSLRDGGVQRCVVVCGAEKLDEVSCAGETHAWELKDGQITQKTLHPSQFGLQVHSLTDVAGGTPEENAETFKTLLTSGDNIPKSLTPILHFVLMNAAVLLFVAGIASDLKDGVRLAMESITSGKAWSALEQFRESGKVVDVDAAQQGSV</sequence>
<evidence type="ECO:0000256" key="9">
    <source>
        <dbReference type="ARBA" id="ARBA00071401"/>
    </source>
</evidence>
<dbReference type="Proteomes" id="UP001212997">
    <property type="component" value="Unassembled WGS sequence"/>
</dbReference>
<reference evidence="12" key="1">
    <citation type="submission" date="2022-07" db="EMBL/GenBank/DDBJ databases">
        <title>Genome Sequence of Physisporinus lineatus.</title>
        <authorList>
            <person name="Buettner E."/>
        </authorList>
    </citation>
    <scope>NUCLEOTIDE SEQUENCE</scope>
    <source>
        <strain evidence="12">VT162</strain>
    </source>
</reference>
<feature type="domain" description="Glycosyl transferase family 3" evidence="10">
    <location>
        <begin position="89"/>
        <end position="343"/>
    </location>
</feature>
<evidence type="ECO:0000256" key="2">
    <source>
        <dbReference type="ARBA" id="ARBA00011948"/>
    </source>
</evidence>
<evidence type="ECO:0000259" key="11">
    <source>
        <dbReference type="Pfam" id="PF02885"/>
    </source>
</evidence>
<keyword evidence="3" id="KW-0028">Amino-acid biosynthesis</keyword>
<organism evidence="12 13">
    <name type="scientific">Meripilus lineatus</name>
    <dbReference type="NCBI Taxonomy" id="2056292"/>
    <lineage>
        <taxon>Eukaryota</taxon>
        <taxon>Fungi</taxon>
        <taxon>Dikarya</taxon>
        <taxon>Basidiomycota</taxon>
        <taxon>Agaricomycotina</taxon>
        <taxon>Agaricomycetes</taxon>
        <taxon>Polyporales</taxon>
        <taxon>Meripilaceae</taxon>
        <taxon>Meripilus</taxon>
    </lineage>
</organism>
<keyword evidence="6" id="KW-0822">Tryptophan biosynthesis</keyword>
<dbReference type="Gene3D" id="3.40.1030.10">
    <property type="entry name" value="Nucleoside phosphorylase/phosphoribosyltransferase catalytic domain"/>
    <property type="match status" value="1"/>
</dbReference>
<dbReference type="EC" id="2.4.2.18" evidence="2"/>
<evidence type="ECO:0000256" key="7">
    <source>
        <dbReference type="ARBA" id="ARBA00023141"/>
    </source>
</evidence>
<keyword evidence="7" id="KW-0057">Aromatic amino acid biosynthesis</keyword>
<dbReference type="AlphaFoldDB" id="A0AAD5YKV9"/>
<dbReference type="InterPro" id="IPR035902">
    <property type="entry name" value="Nuc_phospho_transferase"/>
</dbReference>
<dbReference type="GO" id="GO:0004048">
    <property type="term" value="F:anthranilate phosphoribosyltransferase activity"/>
    <property type="evidence" value="ECO:0007669"/>
    <property type="project" value="UniProtKB-EC"/>
</dbReference>
<dbReference type="InterPro" id="IPR017459">
    <property type="entry name" value="Glycosyl_Trfase_fam3_N_dom"/>
</dbReference>
<keyword evidence="13" id="KW-1185">Reference proteome</keyword>
<dbReference type="EMBL" id="JANAWD010000086">
    <property type="protein sequence ID" value="KAJ3487629.1"/>
    <property type="molecule type" value="Genomic_DNA"/>
</dbReference>
<feature type="domain" description="Glycosyl transferase family 3 N-terminal" evidence="11">
    <location>
        <begin position="10"/>
        <end position="76"/>
    </location>
</feature>